<evidence type="ECO:0008006" key="9">
    <source>
        <dbReference type="Google" id="ProtNLM"/>
    </source>
</evidence>
<name>A0A0E4GB24_9FIRM</name>
<evidence type="ECO:0000256" key="2">
    <source>
        <dbReference type="ARBA" id="ARBA00008053"/>
    </source>
</evidence>
<protein>
    <recommendedName>
        <fullName evidence="9">DUF445 domain-containing protein</fullName>
    </recommendedName>
</protein>
<sequence>MIKLIIKIIGILFISTLIGYTTNVVAVKMLFWPRRPINLGFYTMQGILPKRQAQIATSLGELVDKELLSMDDVLERVNTPEVQEKLVAKISELMRDRLSELLPRIIPARLIQVIIETLDRVLLQESGKLIDQLFRSGQEFLTEEIHISKIVEDKVNAFDLKQLEDMIKGVSAPELTFIEVLGGVMGFMIGLVQIAILLFLPGS</sequence>
<dbReference type="GO" id="GO:0012505">
    <property type="term" value="C:endomembrane system"/>
    <property type="evidence" value="ECO:0007669"/>
    <property type="project" value="UniProtKB-SubCell"/>
</dbReference>
<dbReference type="RefSeq" id="WP_207642051.1">
    <property type="nucleotide sequence ID" value="NZ_CGIH01000026.1"/>
</dbReference>
<dbReference type="AlphaFoldDB" id="A0A0E4GB24"/>
<evidence type="ECO:0000256" key="6">
    <source>
        <dbReference type="SAM" id="Phobius"/>
    </source>
</evidence>
<keyword evidence="4 6" id="KW-1133">Transmembrane helix</keyword>
<organism evidence="7 8">
    <name type="scientific">Syntrophomonas zehnderi OL-4</name>
    <dbReference type="NCBI Taxonomy" id="690567"/>
    <lineage>
        <taxon>Bacteria</taxon>
        <taxon>Bacillati</taxon>
        <taxon>Bacillota</taxon>
        <taxon>Clostridia</taxon>
        <taxon>Eubacteriales</taxon>
        <taxon>Syntrophomonadaceae</taxon>
        <taxon>Syntrophomonas</taxon>
    </lineage>
</organism>
<keyword evidence="5 6" id="KW-0472">Membrane</keyword>
<dbReference type="PANTHER" id="PTHR35791:SF1">
    <property type="entry name" value="UPF0754 MEMBRANE PROTEIN YHEB"/>
    <property type="match status" value="1"/>
</dbReference>
<dbReference type="Proteomes" id="UP000045545">
    <property type="component" value="Unassembled WGS sequence"/>
</dbReference>
<evidence type="ECO:0000256" key="3">
    <source>
        <dbReference type="ARBA" id="ARBA00022692"/>
    </source>
</evidence>
<feature type="transmembrane region" description="Helical" evidence="6">
    <location>
        <begin position="176"/>
        <end position="200"/>
    </location>
</feature>
<keyword evidence="8" id="KW-1185">Reference proteome</keyword>
<evidence type="ECO:0000256" key="5">
    <source>
        <dbReference type="ARBA" id="ARBA00023136"/>
    </source>
</evidence>
<dbReference type="STRING" id="690567.1406"/>
<proteinExistence type="inferred from homology"/>
<evidence type="ECO:0000256" key="4">
    <source>
        <dbReference type="ARBA" id="ARBA00022989"/>
    </source>
</evidence>
<comment type="subcellular location">
    <subcellularLocation>
        <location evidence="1">Endomembrane system</location>
    </subcellularLocation>
</comment>
<keyword evidence="3 6" id="KW-0812">Transmembrane</keyword>
<feature type="transmembrane region" description="Helical" evidence="6">
    <location>
        <begin position="6"/>
        <end position="27"/>
    </location>
</feature>
<comment type="similarity">
    <text evidence="2">Belongs to the UPF0754 family.</text>
</comment>
<dbReference type="InterPro" id="IPR007383">
    <property type="entry name" value="DUF445"/>
</dbReference>
<accession>A0A0E4GB24</accession>
<evidence type="ECO:0000256" key="1">
    <source>
        <dbReference type="ARBA" id="ARBA00004308"/>
    </source>
</evidence>
<dbReference type="Pfam" id="PF04286">
    <property type="entry name" value="DUF445"/>
    <property type="match status" value="2"/>
</dbReference>
<reference evidence="7 8" key="1">
    <citation type="submission" date="2015-03" db="EMBL/GenBank/DDBJ databases">
        <authorList>
            <person name="Murphy D."/>
        </authorList>
    </citation>
    <scope>NUCLEOTIDE SEQUENCE [LARGE SCALE GENOMIC DNA]</scope>
    <source>
        <strain evidence="7 8">OL-4</strain>
    </source>
</reference>
<gene>
    <name evidence="7" type="ORF">1406</name>
</gene>
<evidence type="ECO:0000313" key="8">
    <source>
        <dbReference type="Proteomes" id="UP000045545"/>
    </source>
</evidence>
<evidence type="ECO:0000313" key="7">
    <source>
        <dbReference type="EMBL" id="CFX53485.1"/>
    </source>
</evidence>
<dbReference type="PANTHER" id="PTHR35791">
    <property type="entry name" value="UPF0754 MEMBRANE PROTEIN YHEB"/>
    <property type="match status" value="1"/>
</dbReference>
<dbReference type="EMBL" id="CGIH01000026">
    <property type="protein sequence ID" value="CFX53485.1"/>
    <property type="molecule type" value="Genomic_DNA"/>
</dbReference>